<dbReference type="Proteomes" id="UP000199258">
    <property type="component" value="Unassembled WGS sequence"/>
</dbReference>
<feature type="region of interest" description="Disordered" evidence="1">
    <location>
        <begin position="70"/>
        <end position="92"/>
    </location>
</feature>
<name>A0A1G8DM71_9MICC</name>
<gene>
    <name evidence="2" type="ORF">SAMN04488693_101651</name>
</gene>
<evidence type="ECO:0000313" key="2">
    <source>
        <dbReference type="EMBL" id="SDH58786.1"/>
    </source>
</evidence>
<proteinExistence type="predicted"/>
<dbReference type="AlphaFoldDB" id="A0A1G8DM71"/>
<protein>
    <submittedName>
        <fullName evidence="2">Uncharacterized protein</fullName>
    </submittedName>
</protein>
<dbReference type="OrthoDB" id="4935951at2"/>
<accession>A0A1G8DM71</accession>
<reference evidence="2 3" key="1">
    <citation type="submission" date="2016-10" db="EMBL/GenBank/DDBJ databases">
        <authorList>
            <person name="de Groot N.N."/>
        </authorList>
    </citation>
    <scope>NUCLEOTIDE SEQUENCE [LARGE SCALE GENOMIC DNA]</scope>
    <source>
        <strain evidence="2 3">NP_1H</strain>
    </source>
</reference>
<keyword evidence="3" id="KW-1185">Reference proteome</keyword>
<evidence type="ECO:0000313" key="3">
    <source>
        <dbReference type="Proteomes" id="UP000199258"/>
    </source>
</evidence>
<evidence type="ECO:0000256" key="1">
    <source>
        <dbReference type="SAM" id="MobiDB-lite"/>
    </source>
</evidence>
<dbReference type="RefSeq" id="WP_090584457.1">
    <property type="nucleotide sequence ID" value="NZ_FNDT01000001.1"/>
</dbReference>
<dbReference type="EMBL" id="FNDT01000001">
    <property type="protein sequence ID" value="SDH58786.1"/>
    <property type="molecule type" value="Genomic_DNA"/>
</dbReference>
<organism evidence="2 3">
    <name type="scientific">Arthrobacter subterraneus</name>
    <dbReference type="NCBI Taxonomy" id="335973"/>
    <lineage>
        <taxon>Bacteria</taxon>
        <taxon>Bacillati</taxon>
        <taxon>Actinomycetota</taxon>
        <taxon>Actinomycetes</taxon>
        <taxon>Micrococcales</taxon>
        <taxon>Micrococcaceae</taxon>
        <taxon>Arthrobacter</taxon>
    </lineage>
</organism>
<dbReference type="STRING" id="335973.SAMN04488693_101651"/>
<sequence length="92" mass="10160">MAFESYEPEQRHKLQAALKTGDITTGELWLRYFSIGGSAGEYEVDAYLQGLFSLPRLERDLLAMAANELLPDGKGPRAPYSDELPPMEPGDG</sequence>